<keyword evidence="2" id="KW-1185">Reference proteome</keyword>
<name>A0ACC2KA86_PERAE</name>
<comment type="caution">
    <text evidence="1">The sequence shown here is derived from an EMBL/GenBank/DDBJ whole genome shotgun (WGS) entry which is preliminary data.</text>
</comment>
<evidence type="ECO:0000313" key="1">
    <source>
        <dbReference type="EMBL" id="KAJ8617973.1"/>
    </source>
</evidence>
<gene>
    <name evidence="1" type="ORF">MRB53_014159</name>
</gene>
<proteinExistence type="predicted"/>
<accession>A0ACC2KA86</accession>
<reference evidence="1 2" key="1">
    <citation type="journal article" date="2022" name="Hortic Res">
        <title>A haplotype resolved chromosomal level avocado genome allows analysis of novel avocado genes.</title>
        <authorList>
            <person name="Nath O."/>
            <person name="Fletcher S.J."/>
            <person name="Hayward A."/>
            <person name="Shaw L.M."/>
            <person name="Masouleh A.K."/>
            <person name="Furtado A."/>
            <person name="Henry R.J."/>
            <person name="Mitter N."/>
        </authorList>
    </citation>
    <scope>NUCLEOTIDE SEQUENCE [LARGE SCALE GENOMIC DNA]</scope>
    <source>
        <strain evidence="2">cv. Hass</strain>
    </source>
</reference>
<dbReference type="Proteomes" id="UP001234297">
    <property type="component" value="Chromosome 4"/>
</dbReference>
<dbReference type="EMBL" id="CM056812">
    <property type="protein sequence ID" value="KAJ8617973.1"/>
    <property type="molecule type" value="Genomic_DNA"/>
</dbReference>
<protein>
    <submittedName>
        <fullName evidence="1">Uncharacterized protein</fullName>
    </submittedName>
</protein>
<sequence>MTEGKTLQEEQNSPNLHTEEFSLQCSIELISSLISLSYSIRVFPSKWLSIRTKLEQLNSGLIAAENCSFDDNSVFSDLIQSIQSTAIECHDLARCCVDLTYSGKLLMQSDLDVVSSKLDLHLKDLSRIYTTGIITFAYAIVVSRPGIGASYNDLKFYVKDLYTQMKVGDLDKKKLALIALSEVLQDDDRKNLQRRSRLLQGLIPAKGSNVGKESAVRALQKLTENLDNVWSVSAHGGVTVLLKICKDGDFPGALIGSACRVLRNLAGVDEIKRFMVEEGAISVFMKLMRSKDKTIQIGSIEFLQTMAYLDEPIQQKFVREGGTLSLIHSLDPASGSSLKTHAVALRAIDTLCLSSLDSLDILMGTQFLNWVVPLMHNGDALVQELAVKTAFHLCGISEETKKAMGDAGFIPVFISLLDSRSSEIRELAAAALSNLLSVRRNRKKFIQEDSNIFCILQLLDLEKGKSGINKFLLPMLSSLTDSNTGRRKLVNSGSLKHLKKLAEAEVTEAKRIMKRLSENRLLRNAFYNSIPHMVAIVWSKIMHPRESPISNDIFPKQDPFSECHLECQGSTSIILWYSISSQADKIAGTQFLAYDMYVLR</sequence>
<organism evidence="1 2">
    <name type="scientific">Persea americana</name>
    <name type="common">Avocado</name>
    <dbReference type="NCBI Taxonomy" id="3435"/>
    <lineage>
        <taxon>Eukaryota</taxon>
        <taxon>Viridiplantae</taxon>
        <taxon>Streptophyta</taxon>
        <taxon>Embryophyta</taxon>
        <taxon>Tracheophyta</taxon>
        <taxon>Spermatophyta</taxon>
        <taxon>Magnoliopsida</taxon>
        <taxon>Magnoliidae</taxon>
        <taxon>Laurales</taxon>
        <taxon>Lauraceae</taxon>
        <taxon>Persea</taxon>
    </lineage>
</organism>
<evidence type="ECO:0000313" key="2">
    <source>
        <dbReference type="Proteomes" id="UP001234297"/>
    </source>
</evidence>